<dbReference type="SMART" id="SM00014">
    <property type="entry name" value="acidPPc"/>
    <property type="match status" value="1"/>
</dbReference>
<dbReference type="Gene3D" id="1.20.144.10">
    <property type="entry name" value="Phosphatidic acid phosphatase type 2/haloperoxidase"/>
    <property type="match status" value="1"/>
</dbReference>
<dbReference type="GO" id="GO:0030288">
    <property type="term" value="C:outer membrane-bounded periplasmic space"/>
    <property type="evidence" value="ECO:0007669"/>
    <property type="project" value="InterPro"/>
</dbReference>
<accession>A0AAE9KMA4</accession>
<dbReference type="Pfam" id="PF01569">
    <property type="entry name" value="PAP2"/>
    <property type="match status" value="1"/>
</dbReference>
<feature type="domain" description="Phosphatidic acid phosphatase type 2/haloperoxidase" evidence="3">
    <location>
        <begin position="125"/>
        <end position="239"/>
    </location>
</feature>
<dbReference type="PRINTS" id="PR00483">
    <property type="entry name" value="BACPHPHTASE"/>
</dbReference>
<evidence type="ECO:0000256" key="2">
    <source>
        <dbReference type="SAM" id="SignalP"/>
    </source>
</evidence>
<comment type="similarity">
    <text evidence="1">Belongs to the class A bacterial acid phosphatase family.</text>
</comment>
<sequence>MSAALRVRPALLGLVGSVLVLSAGQLSAQPSTHLEVKESHSSVKRVAGYLDQTELPDSVMLLDPPPAADSAAFARDEEARRAAGQLKGSARWALAKQDADLVFPRPAQNYSCALGVQIDQKSTPVIYQMMRRLLPDAGLSTYGAKNKYQRVRPFDLHNEDTCTPADEEFLRNDGSYPSGHAAAGWAWALVLAQISPERSNELLARGLSFGQSRVICNVHWQSDVEAGRVIGAAAVARVQSEEAFQADILAARLELAQAKVASSGQALNCTEPF</sequence>
<dbReference type="InterPro" id="IPR000326">
    <property type="entry name" value="PAP2/HPO"/>
</dbReference>
<name>A0AAE9KMA4_ALCFA</name>
<evidence type="ECO:0000313" key="5">
    <source>
        <dbReference type="Proteomes" id="UP000830925"/>
    </source>
</evidence>
<reference evidence="4" key="1">
    <citation type="submission" date="2022-04" db="EMBL/GenBank/DDBJ databases">
        <title>Genomic mining of Alcaligenes faecalis D334 producing ectoin and derivatives.</title>
        <authorList>
            <person name="Doan V.T."/>
            <person name="Quach N.T."/>
            <person name="Vu T.-H.-N."/>
            <person name="Phi Q.-T."/>
        </authorList>
    </citation>
    <scope>NUCLEOTIDE SEQUENCE</scope>
    <source>
        <strain evidence="4">D334</strain>
    </source>
</reference>
<comment type="catalytic activity">
    <reaction evidence="1">
        <text>a phosphate monoester + H2O = an alcohol + phosphate</text>
        <dbReference type="Rhea" id="RHEA:15017"/>
        <dbReference type="ChEBI" id="CHEBI:15377"/>
        <dbReference type="ChEBI" id="CHEBI:30879"/>
        <dbReference type="ChEBI" id="CHEBI:43474"/>
        <dbReference type="ChEBI" id="CHEBI:67140"/>
        <dbReference type="EC" id="3.1.3.2"/>
    </reaction>
</comment>
<organism evidence="4 5">
    <name type="scientific">Alcaligenes faecalis</name>
    <dbReference type="NCBI Taxonomy" id="511"/>
    <lineage>
        <taxon>Bacteria</taxon>
        <taxon>Pseudomonadati</taxon>
        <taxon>Pseudomonadota</taxon>
        <taxon>Betaproteobacteria</taxon>
        <taxon>Burkholderiales</taxon>
        <taxon>Alcaligenaceae</taxon>
        <taxon>Alcaligenes</taxon>
    </lineage>
</organism>
<evidence type="ECO:0000259" key="3">
    <source>
        <dbReference type="SMART" id="SM00014"/>
    </source>
</evidence>
<keyword evidence="1" id="KW-0378">Hydrolase</keyword>
<dbReference type="AlphaFoldDB" id="A0AAE9KMA4"/>
<feature type="signal peptide" evidence="2">
    <location>
        <begin position="1"/>
        <end position="28"/>
    </location>
</feature>
<dbReference type="InterPro" id="IPR036938">
    <property type="entry name" value="PAP2/HPO_sf"/>
</dbReference>
<dbReference type="PIRSF" id="PIRSF000897">
    <property type="entry name" value="Acid_Ptase_ClsA"/>
    <property type="match status" value="1"/>
</dbReference>
<dbReference type="Proteomes" id="UP000830925">
    <property type="component" value="Chromosome"/>
</dbReference>
<evidence type="ECO:0000313" key="4">
    <source>
        <dbReference type="EMBL" id="UPL19998.1"/>
    </source>
</evidence>
<proteinExistence type="inferred from homology"/>
<keyword evidence="2" id="KW-0732">Signal</keyword>
<dbReference type="SUPFAM" id="SSF48317">
    <property type="entry name" value="Acid phosphatase/Vanadium-dependent haloperoxidase"/>
    <property type="match status" value="1"/>
</dbReference>
<dbReference type="InterPro" id="IPR001011">
    <property type="entry name" value="Acid_Pase_classA_bac"/>
</dbReference>
<dbReference type="EMBL" id="CP095873">
    <property type="protein sequence ID" value="UPL19998.1"/>
    <property type="molecule type" value="Genomic_DNA"/>
</dbReference>
<dbReference type="CDD" id="cd03397">
    <property type="entry name" value="PAP2_acid_phosphatase"/>
    <property type="match status" value="1"/>
</dbReference>
<dbReference type="GO" id="GO:0003993">
    <property type="term" value="F:acid phosphatase activity"/>
    <property type="evidence" value="ECO:0007669"/>
    <property type="project" value="UniProtKB-EC"/>
</dbReference>
<gene>
    <name evidence="4" type="ORF">MXF72_11235</name>
</gene>
<protein>
    <recommendedName>
        <fullName evidence="1">Acid phosphatase</fullName>
        <ecNumber evidence="1">3.1.3.2</ecNumber>
    </recommendedName>
</protein>
<dbReference type="RefSeq" id="WP_247965602.1">
    <property type="nucleotide sequence ID" value="NZ_CP095873.1"/>
</dbReference>
<evidence type="ECO:0000256" key="1">
    <source>
        <dbReference type="PIRNR" id="PIRNR000897"/>
    </source>
</evidence>
<feature type="chain" id="PRO_5042159286" description="Acid phosphatase" evidence="2">
    <location>
        <begin position="29"/>
        <end position="273"/>
    </location>
</feature>
<dbReference type="EC" id="3.1.3.2" evidence="1"/>